<sequence>MHKSIVLGATTLLAAGTAQAQKHIRYELELWPEAQVEYALQSGDYAFVGLRGQRTTDAAIANPAGFYGKQLQVGYEHFWNSQWSLGGTARYQRVEDAGAFTPEGFLRHRGDLGGFTVGQRLSAEYRFAEAADQNRASTRLRLDVERAFQIGRSVRIRPRLSYEMTAYLRLQRAEDEPKERFIDFGLARGEVGLRLTDWLDLTPWAGYATAYQLVLGQTDEEGNPIPGGPRNFRTPVLGLDLRLTVFQGIRVFERRQLPTQH</sequence>
<accession>A0A5D6VEK9</accession>
<dbReference type="AlphaFoldDB" id="A0A5D6VEK9"/>
<evidence type="ECO:0000313" key="2">
    <source>
        <dbReference type="Proteomes" id="UP000322791"/>
    </source>
</evidence>
<dbReference type="EMBL" id="VTHL01000002">
    <property type="protein sequence ID" value="TYZ13259.1"/>
    <property type="molecule type" value="Genomic_DNA"/>
</dbReference>
<gene>
    <name evidence="1" type="ORF">FY528_02265</name>
</gene>
<evidence type="ECO:0000313" key="1">
    <source>
        <dbReference type="EMBL" id="TYZ13259.1"/>
    </source>
</evidence>
<proteinExistence type="predicted"/>
<protein>
    <recommendedName>
        <fullName evidence="3">DUF2490 domain-containing protein</fullName>
    </recommendedName>
</protein>
<evidence type="ECO:0008006" key="3">
    <source>
        <dbReference type="Google" id="ProtNLM"/>
    </source>
</evidence>
<reference evidence="1 2" key="1">
    <citation type="submission" date="2019-08" db="EMBL/GenBank/DDBJ databases">
        <authorList>
            <person name="Seo M.-J."/>
        </authorList>
    </citation>
    <scope>NUCLEOTIDE SEQUENCE [LARGE SCALE GENOMIC DNA]</scope>
    <source>
        <strain evidence="1 2">KIGAM108</strain>
    </source>
</reference>
<dbReference type="RefSeq" id="WP_149069382.1">
    <property type="nucleotide sequence ID" value="NZ_VTHL01000002.1"/>
</dbReference>
<keyword evidence="2" id="KW-1185">Reference proteome</keyword>
<dbReference type="Proteomes" id="UP000322791">
    <property type="component" value="Unassembled WGS sequence"/>
</dbReference>
<comment type="caution">
    <text evidence="1">The sequence shown here is derived from an EMBL/GenBank/DDBJ whole genome shotgun (WGS) entry which is preliminary data.</text>
</comment>
<organism evidence="1 2">
    <name type="scientific">Hymenobacter lutimineralis</name>
    <dbReference type="NCBI Taxonomy" id="2606448"/>
    <lineage>
        <taxon>Bacteria</taxon>
        <taxon>Pseudomonadati</taxon>
        <taxon>Bacteroidota</taxon>
        <taxon>Cytophagia</taxon>
        <taxon>Cytophagales</taxon>
        <taxon>Hymenobacteraceae</taxon>
        <taxon>Hymenobacter</taxon>
    </lineage>
</organism>
<name>A0A5D6VEK9_9BACT</name>